<feature type="region of interest" description="Disordered" evidence="1">
    <location>
        <begin position="88"/>
        <end position="111"/>
    </location>
</feature>
<evidence type="ECO:0000313" key="2">
    <source>
        <dbReference type="EMBL" id="RZC50098.1"/>
    </source>
</evidence>
<reference evidence="2 3" key="1">
    <citation type="journal article" date="2018" name="Science">
        <title>The opium poppy genome and morphinan production.</title>
        <authorList>
            <person name="Guo L."/>
            <person name="Winzer T."/>
            <person name="Yang X."/>
            <person name="Li Y."/>
            <person name="Ning Z."/>
            <person name="He Z."/>
            <person name="Teodor R."/>
            <person name="Lu Y."/>
            <person name="Bowser T.A."/>
            <person name="Graham I.A."/>
            <person name="Ye K."/>
        </authorList>
    </citation>
    <scope>NUCLEOTIDE SEQUENCE [LARGE SCALE GENOMIC DNA]</scope>
    <source>
        <strain evidence="3">cv. HN1</strain>
        <tissue evidence="2">Leaves</tissue>
    </source>
</reference>
<organism evidence="2 3">
    <name type="scientific">Papaver somniferum</name>
    <name type="common">Opium poppy</name>
    <dbReference type="NCBI Taxonomy" id="3469"/>
    <lineage>
        <taxon>Eukaryota</taxon>
        <taxon>Viridiplantae</taxon>
        <taxon>Streptophyta</taxon>
        <taxon>Embryophyta</taxon>
        <taxon>Tracheophyta</taxon>
        <taxon>Spermatophyta</taxon>
        <taxon>Magnoliopsida</taxon>
        <taxon>Ranunculales</taxon>
        <taxon>Papaveraceae</taxon>
        <taxon>Papaveroideae</taxon>
        <taxon>Papaver</taxon>
    </lineage>
</organism>
<evidence type="ECO:0000313" key="3">
    <source>
        <dbReference type="Proteomes" id="UP000316621"/>
    </source>
</evidence>
<dbReference type="AlphaFoldDB" id="A0A4Y7IRI9"/>
<dbReference type="Gramene" id="RZC50098">
    <property type="protein sequence ID" value="RZC50098"/>
    <property type="gene ID" value="C5167_018531"/>
</dbReference>
<dbReference type="Proteomes" id="UP000316621">
    <property type="component" value="Chromosome 2"/>
</dbReference>
<protein>
    <submittedName>
        <fullName evidence="2">Uncharacterized protein</fullName>
    </submittedName>
</protein>
<dbReference type="EMBL" id="CM010716">
    <property type="protein sequence ID" value="RZC50098.1"/>
    <property type="molecule type" value="Genomic_DNA"/>
</dbReference>
<name>A0A4Y7IRI9_PAPSO</name>
<accession>A0A4Y7IRI9</accession>
<proteinExistence type="predicted"/>
<sequence length="111" mass="12663">MLEHQQDIKRSFVPSSQTVLNIHYLQKSSGWFDFSSDAVEVALKEPSWFEALLGSQSPWTAHQDCWIFKVVGSKRWSLISRFATNTRRSKEMNNSSPYATTSPPVLHSTTT</sequence>
<keyword evidence="3" id="KW-1185">Reference proteome</keyword>
<evidence type="ECO:0000256" key="1">
    <source>
        <dbReference type="SAM" id="MobiDB-lite"/>
    </source>
</evidence>
<gene>
    <name evidence="2" type="ORF">C5167_018531</name>
</gene>